<evidence type="ECO:0000259" key="1">
    <source>
        <dbReference type="Pfam" id="PF00561"/>
    </source>
</evidence>
<proteinExistence type="predicted"/>
<dbReference type="InterPro" id="IPR052370">
    <property type="entry name" value="Meta-cleavage_hydrolase"/>
</dbReference>
<dbReference type="InterPro" id="IPR000073">
    <property type="entry name" value="AB_hydrolase_1"/>
</dbReference>
<comment type="caution">
    <text evidence="2">The sequence shown here is derived from an EMBL/GenBank/DDBJ whole genome shotgun (WGS) entry which is preliminary data.</text>
</comment>
<dbReference type="EMBL" id="CAMGYJ010000011">
    <property type="protein sequence ID" value="CAI0556606.1"/>
    <property type="molecule type" value="Genomic_DNA"/>
</dbReference>
<name>A0AAV0RH82_9ROSI</name>
<dbReference type="Pfam" id="PF00561">
    <property type="entry name" value="Abhydrolase_1"/>
    <property type="match status" value="1"/>
</dbReference>
<feature type="domain" description="AB hydrolase-1" evidence="1">
    <location>
        <begin position="51"/>
        <end position="285"/>
    </location>
</feature>
<dbReference type="PANTHER" id="PTHR43139:SF22">
    <property type="entry name" value="AB HYDROLASE-1 DOMAIN-CONTAINING PROTEIN"/>
    <property type="match status" value="1"/>
</dbReference>
<gene>
    <name evidence="2" type="ORF">LITE_LOCUS48038</name>
</gene>
<reference evidence="2" key="1">
    <citation type="submission" date="2022-08" db="EMBL/GenBank/DDBJ databases">
        <authorList>
            <person name="Gutierrez-Valencia J."/>
        </authorList>
    </citation>
    <scope>NUCLEOTIDE SEQUENCE</scope>
</reference>
<dbReference type="GO" id="GO:0003824">
    <property type="term" value="F:catalytic activity"/>
    <property type="evidence" value="ECO:0007669"/>
    <property type="project" value="InterPro"/>
</dbReference>
<accession>A0AAV0RH82</accession>
<evidence type="ECO:0000313" key="2">
    <source>
        <dbReference type="EMBL" id="CAI0556606.1"/>
    </source>
</evidence>
<organism evidence="2 3">
    <name type="scientific">Linum tenue</name>
    <dbReference type="NCBI Taxonomy" id="586396"/>
    <lineage>
        <taxon>Eukaryota</taxon>
        <taxon>Viridiplantae</taxon>
        <taxon>Streptophyta</taxon>
        <taxon>Embryophyta</taxon>
        <taxon>Tracheophyta</taxon>
        <taxon>Spermatophyta</taxon>
        <taxon>Magnoliopsida</taxon>
        <taxon>eudicotyledons</taxon>
        <taxon>Gunneridae</taxon>
        <taxon>Pentapetalae</taxon>
        <taxon>rosids</taxon>
        <taxon>fabids</taxon>
        <taxon>Malpighiales</taxon>
        <taxon>Linaceae</taxon>
        <taxon>Linum</taxon>
    </lineage>
</organism>
<protein>
    <recommendedName>
        <fullName evidence="1">AB hydrolase-1 domain-containing protein</fullName>
    </recommendedName>
</protein>
<dbReference type="SUPFAM" id="SSF53474">
    <property type="entry name" value="alpha/beta-Hydrolases"/>
    <property type="match status" value="1"/>
</dbReference>
<dbReference type="PRINTS" id="PR00111">
    <property type="entry name" value="ABHYDROLASE"/>
</dbReference>
<evidence type="ECO:0000313" key="3">
    <source>
        <dbReference type="Proteomes" id="UP001154282"/>
    </source>
</evidence>
<dbReference type="InterPro" id="IPR029058">
    <property type="entry name" value="AB_hydrolase_fold"/>
</dbReference>
<keyword evidence="3" id="KW-1185">Reference proteome</keyword>
<dbReference type="Proteomes" id="UP001154282">
    <property type="component" value="Unassembled WGS sequence"/>
</dbReference>
<dbReference type="Gene3D" id="3.40.50.1820">
    <property type="entry name" value="alpha/beta hydrolase"/>
    <property type="match status" value="1"/>
</dbReference>
<sequence>MVNVVVAYQDHFLRRLMKVAVGTQPEAVEIEEGTVINFWLPTTTATKNHLPPLVFLHGFGFNGILTWQFQIPAFSRSHSVYVPDLLFFGGSFTQNPRRSPAFMAECLAKGLRKLGVERGCTVVGFSYGGIVAFKMAEMFPEMVRAVVVTGSGMEFTRSVSRSGLERLGYGSWAECLVPDTVEGMQKLLEIAAYKQLPLPARVVKDAWEVALIEHRKERAELLEEMVIEDHNFKVHPYTQKIHFIWGENDRLIDMEVARHQQMLLKGKATLQSIEKAGHLVQMERPWVFNGHLKKFLDSLNDK</sequence>
<dbReference type="PRINTS" id="PR00412">
    <property type="entry name" value="EPOXHYDRLASE"/>
</dbReference>
<dbReference type="PANTHER" id="PTHR43139">
    <property type="entry name" value="SI:DKEY-122A22.2"/>
    <property type="match status" value="1"/>
</dbReference>
<dbReference type="InterPro" id="IPR000639">
    <property type="entry name" value="Epox_hydrolase-like"/>
</dbReference>
<dbReference type="AlphaFoldDB" id="A0AAV0RH82"/>